<dbReference type="InterPro" id="IPR013974">
    <property type="entry name" value="SAF"/>
</dbReference>
<organism evidence="2 3">
    <name type="scientific">Orenia metallireducens</name>
    <dbReference type="NCBI Taxonomy" id="1413210"/>
    <lineage>
        <taxon>Bacteria</taxon>
        <taxon>Bacillati</taxon>
        <taxon>Bacillota</taxon>
        <taxon>Clostridia</taxon>
        <taxon>Halanaerobiales</taxon>
        <taxon>Halobacteroidaceae</taxon>
        <taxon>Orenia</taxon>
    </lineage>
</organism>
<dbReference type="NCBIfam" id="TIGR03569">
    <property type="entry name" value="NeuB_NnaB"/>
    <property type="match status" value="1"/>
</dbReference>
<dbReference type="InterPro" id="IPR013785">
    <property type="entry name" value="Aldolase_TIM"/>
</dbReference>
<keyword evidence="3" id="KW-1185">Reference proteome</keyword>
<dbReference type="PROSITE" id="PS50844">
    <property type="entry name" value="AFP_LIKE"/>
    <property type="match status" value="1"/>
</dbReference>
<evidence type="ECO:0000259" key="1">
    <source>
        <dbReference type="PROSITE" id="PS50844"/>
    </source>
</evidence>
<accession>A0A1C0AB67</accession>
<dbReference type="InterPro" id="IPR057736">
    <property type="entry name" value="SAF_PseI/NeuA/NeuB"/>
</dbReference>
<dbReference type="PANTHER" id="PTHR42966">
    <property type="entry name" value="N-ACETYLNEURAMINATE SYNTHASE"/>
    <property type="match status" value="1"/>
</dbReference>
<evidence type="ECO:0000313" key="3">
    <source>
        <dbReference type="Proteomes" id="UP000093514"/>
    </source>
</evidence>
<dbReference type="InterPro" id="IPR013132">
    <property type="entry name" value="PseI/NeuA/B-like_N"/>
</dbReference>
<evidence type="ECO:0000313" key="2">
    <source>
        <dbReference type="EMBL" id="OCL27625.1"/>
    </source>
</evidence>
<comment type="caution">
    <text evidence="2">The sequence shown here is derived from an EMBL/GenBank/DDBJ whole genome shotgun (WGS) entry which is preliminary data.</text>
</comment>
<dbReference type="Gene3D" id="3.90.1210.10">
    <property type="entry name" value="Antifreeze-like/N-acetylneuraminic acid synthase C-terminal domain"/>
    <property type="match status" value="1"/>
</dbReference>
<dbReference type="CDD" id="cd11615">
    <property type="entry name" value="SAF_NeuB_like"/>
    <property type="match status" value="1"/>
</dbReference>
<sequence length="354" mass="39575">MKFSQEIKIGGKIISEDNPCFIIAEAGVNHNGDINLAKKLIDISVEAGVDAVKFQTFSTDRLILKDTEKAEYQKKNTESQESQYNMLKKLELTFEDHKTLVDYCNEKGIIFLSTPYDEESADLLDELGVDAYKVASTDTTNLPFLEYLSKKNKPIILSTGMSYLSEVRKAVEIFERNSVRNLILLHCISNYPVAFEKANLLSIRTLEDEFKTLIGYSDHTYGVGVAPYAIPLGAKVIEKHFTLDKKLPGPDHKASLNPKELKECVQLIRKVEKAMGNGIKVPILEEKAVKSSLQKSLVAKANISKGQVLNKEMLTSKRPGTGISPLYIDEVIGRKVKTDIPKNGIIEYSILEDE</sequence>
<gene>
    <name evidence="2" type="ORF">U472_03480</name>
</gene>
<dbReference type="Proteomes" id="UP000093514">
    <property type="component" value="Unassembled WGS sequence"/>
</dbReference>
<dbReference type="AlphaFoldDB" id="A0A1C0AB67"/>
<reference evidence="2 3" key="2">
    <citation type="submission" date="2016-08" db="EMBL/GenBank/DDBJ databases">
        <title>Orenia metallireducens sp. nov. strain Z6, a Novel Metal-reducing Firmicute from the Deep Subsurface.</title>
        <authorList>
            <person name="Maxim B.I."/>
            <person name="Kenneth K."/>
            <person name="Flynn T.M."/>
            <person name="Oloughlin E.J."/>
            <person name="Locke R.A."/>
            <person name="Weber J.R."/>
            <person name="Egan S.M."/>
            <person name="Mackie R.I."/>
            <person name="Cann I.K."/>
        </authorList>
    </citation>
    <scope>NUCLEOTIDE SEQUENCE [LARGE SCALE GENOMIC DNA]</scope>
    <source>
        <strain evidence="2 3">Z6</strain>
    </source>
</reference>
<feature type="domain" description="AFP-like" evidence="1">
    <location>
        <begin position="296"/>
        <end position="354"/>
    </location>
</feature>
<dbReference type="SUPFAM" id="SSF51569">
    <property type="entry name" value="Aldolase"/>
    <property type="match status" value="1"/>
</dbReference>
<dbReference type="RefSeq" id="WP_068715553.1">
    <property type="nucleotide sequence ID" value="NZ_LWDV01000007.1"/>
</dbReference>
<dbReference type="Pfam" id="PF08666">
    <property type="entry name" value="SAF"/>
    <property type="match status" value="1"/>
</dbReference>
<dbReference type="OrthoDB" id="9814210at2"/>
<dbReference type="SMART" id="SM00858">
    <property type="entry name" value="SAF"/>
    <property type="match status" value="1"/>
</dbReference>
<dbReference type="PANTHER" id="PTHR42966:SF1">
    <property type="entry name" value="SIALIC ACID SYNTHASE"/>
    <property type="match status" value="1"/>
</dbReference>
<name>A0A1C0AB67_9FIRM</name>
<dbReference type="Gene3D" id="3.20.20.70">
    <property type="entry name" value="Aldolase class I"/>
    <property type="match status" value="1"/>
</dbReference>
<dbReference type="InterPro" id="IPR006190">
    <property type="entry name" value="SAF_AFP_Neu5Ac"/>
</dbReference>
<dbReference type="Pfam" id="PF03102">
    <property type="entry name" value="NeuB"/>
    <property type="match status" value="1"/>
</dbReference>
<dbReference type="InterPro" id="IPR020007">
    <property type="entry name" value="NeuB/NeuA"/>
</dbReference>
<dbReference type="GO" id="GO:0016051">
    <property type="term" value="P:carbohydrate biosynthetic process"/>
    <property type="evidence" value="ECO:0007669"/>
    <property type="project" value="InterPro"/>
</dbReference>
<dbReference type="SUPFAM" id="SSF51269">
    <property type="entry name" value="AFP III-like domain"/>
    <property type="match status" value="1"/>
</dbReference>
<dbReference type="GO" id="GO:0047444">
    <property type="term" value="F:N-acylneuraminate-9-phosphate synthase activity"/>
    <property type="evidence" value="ECO:0007669"/>
    <property type="project" value="TreeGrafter"/>
</dbReference>
<reference evidence="3" key="1">
    <citation type="submission" date="2016-07" db="EMBL/GenBank/DDBJ databases">
        <authorList>
            <person name="Florea S."/>
            <person name="Webb J.S."/>
            <person name="Jaromczyk J."/>
            <person name="Schardl C.L."/>
        </authorList>
    </citation>
    <scope>NUCLEOTIDE SEQUENCE [LARGE SCALE GENOMIC DNA]</scope>
    <source>
        <strain evidence="3">Z6</strain>
    </source>
</reference>
<dbReference type="EMBL" id="LWDV01000007">
    <property type="protein sequence ID" value="OCL27625.1"/>
    <property type="molecule type" value="Genomic_DNA"/>
</dbReference>
<protein>
    <submittedName>
        <fullName evidence="2">N-acetylneuraminate synthase</fullName>
    </submittedName>
</protein>
<proteinExistence type="predicted"/>
<dbReference type="InterPro" id="IPR036732">
    <property type="entry name" value="AFP_Neu5c_C_sf"/>
</dbReference>
<dbReference type="InterPro" id="IPR051690">
    <property type="entry name" value="PseI-like"/>
</dbReference>